<dbReference type="KEGG" id="palw:PSAL_004370"/>
<keyword evidence="2" id="KW-1185">Reference proteome</keyword>
<name>A0A418SFA5_9RHOB</name>
<protein>
    <submittedName>
        <fullName evidence="1">Uncharacterized protein</fullName>
    </submittedName>
</protein>
<dbReference type="Pfam" id="PF10658">
    <property type="entry name" value="DUF2484"/>
    <property type="match status" value="1"/>
</dbReference>
<proteinExistence type="predicted"/>
<gene>
    <name evidence="1" type="ORF">PSAL_004370</name>
</gene>
<reference evidence="1 2" key="1">
    <citation type="submission" date="2020-08" db="EMBL/GenBank/DDBJ databases">
        <title>Genome sequence of Rhodobacteraceae bacterium Lw-13e.</title>
        <authorList>
            <person name="Poehlein A."/>
            <person name="Wolter L."/>
            <person name="Daniel R."/>
            <person name="Brinkhoff T."/>
        </authorList>
    </citation>
    <scope>NUCLEOTIDE SEQUENCE [LARGE SCALE GENOMIC DNA]</scope>
    <source>
        <strain evidence="1 2">Lw-13e</strain>
    </source>
</reference>
<dbReference type="EMBL" id="CP060436">
    <property type="protein sequence ID" value="QPM89222.1"/>
    <property type="molecule type" value="Genomic_DNA"/>
</dbReference>
<dbReference type="InterPro" id="IPR018919">
    <property type="entry name" value="DUF2484"/>
</dbReference>
<dbReference type="Proteomes" id="UP000283786">
    <property type="component" value="Chromosome"/>
</dbReference>
<sequence>MFMSESFLLLMLWGLGALAAGYLGNQGAPRRGQRQRLAALTGTGIPVLGYITAQHGPWVGLLVLLLGFAVLAALMARVLQRVDGSPG</sequence>
<accession>A0A418SFA5</accession>
<dbReference type="AlphaFoldDB" id="A0A418SFA5"/>
<organism evidence="1 2">
    <name type="scientific">Pseudooceanicola algae</name>
    <dbReference type="NCBI Taxonomy" id="1537215"/>
    <lineage>
        <taxon>Bacteria</taxon>
        <taxon>Pseudomonadati</taxon>
        <taxon>Pseudomonadota</taxon>
        <taxon>Alphaproteobacteria</taxon>
        <taxon>Rhodobacterales</taxon>
        <taxon>Paracoccaceae</taxon>
        <taxon>Pseudooceanicola</taxon>
    </lineage>
</organism>
<evidence type="ECO:0000313" key="2">
    <source>
        <dbReference type="Proteomes" id="UP000283786"/>
    </source>
</evidence>
<evidence type="ECO:0000313" key="1">
    <source>
        <dbReference type="EMBL" id="QPM89222.1"/>
    </source>
</evidence>